<name>A0A7G1I2I0_9BACT</name>
<keyword evidence="2" id="KW-1185">Reference proteome</keyword>
<organism evidence="1 2">
    <name type="scientific">Coprobacter secundus subsp. similis</name>
    <dbReference type="NCBI Taxonomy" id="2751153"/>
    <lineage>
        <taxon>Bacteria</taxon>
        <taxon>Pseudomonadati</taxon>
        <taxon>Bacteroidota</taxon>
        <taxon>Bacteroidia</taxon>
        <taxon>Bacteroidales</taxon>
        <taxon>Barnesiellaceae</taxon>
        <taxon>Coprobacter</taxon>
    </lineage>
</organism>
<dbReference type="Proteomes" id="UP000594042">
    <property type="component" value="Chromosome"/>
</dbReference>
<accession>A0A7G1I2I0</accession>
<dbReference type="KEGG" id="copr:Cop2CBH44_32270"/>
<proteinExistence type="predicted"/>
<reference evidence="2" key="1">
    <citation type="submission" date="2020-07" db="EMBL/GenBank/DDBJ databases">
        <title>Complete genome sequencing of Coprobacter sp. strain 2CBH44.</title>
        <authorList>
            <person name="Sakamoto M."/>
            <person name="Murakami T."/>
            <person name="Mori H."/>
        </authorList>
    </citation>
    <scope>NUCLEOTIDE SEQUENCE [LARGE SCALE GENOMIC DNA]</scope>
    <source>
        <strain evidence="2">2CBH44</strain>
    </source>
</reference>
<protein>
    <submittedName>
        <fullName evidence="1">Uncharacterized protein</fullName>
    </submittedName>
</protein>
<dbReference type="AlphaFoldDB" id="A0A7G1I2I0"/>
<evidence type="ECO:0000313" key="1">
    <source>
        <dbReference type="EMBL" id="BCI64874.1"/>
    </source>
</evidence>
<evidence type="ECO:0000313" key="2">
    <source>
        <dbReference type="Proteomes" id="UP000594042"/>
    </source>
</evidence>
<dbReference type="RefSeq" id="WP_200755221.1">
    <property type="nucleotide sequence ID" value="NZ_AP023322.1"/>
</dbReference>
<gene>
    <name evidence="1" type="ORF">Cop2CBH44_32270</name>
</gene>
<sequence>MVIIEQMLCEEAQKTIHKYIDMSHMSQNIETIQLAILNCIDNSLKEFEPYGATPEDLKDLNLDISNTVYMLMQMLSFSCRMVEIFTEDINVLKNGGCKSISEIMTNKNDTQPN</sequence>
<dbReference type="EMBL" id="AP023322">
    <property type="protein sequence ID" value="BCI64874.1"/>
    <property type="molecule type" value="Genomic_DNA"/>
</dbReference>